<dbReference type="InterPro" id="IPR011059">
    <property type="entry name" value="Metal-dep_hydrolase_composite"/>
</dbReference>
<evidence type="ECO:0000313" key="4">
    <source>
        <dbReference type="Proteomes" id="UP000223913"/>
    </source>
</evidence>
<dbReference type="PANTHER" id="PTHR43135:SF3">
    <property type="entry name" value="ALPHA-D-RIBOSE 1-METHYLPHOSPHONATE 5-TRIPHOSPHATE DIPHOSPHATASE"/>
    <property type="match status" value="1"/>
</dbReference>
<evidence type="ECO:0000256" key="1">
    <source>
        <dbReference type="SAM" id="MobiDB-lite"/>
    </source>
</evidence>
<name>A0A2D0MX14_FLAN2</name>
<dbReference type="InterPro" id="IPR006680">
    <property type="entry name" value="Amidohydro-rel"/>
</dbReference>
<dbReference type="OrthoDB" id="9797498at2"/>
<dbReference type="Gene3D" id="3.20.20.140">
    <property type="entry name" value="Metal-dependent hydrolases"/>
    <property type="match status" value="1"/>
</dbReference>
<dbReference type="InterPro" id="IPR032466">
    <property type="entry name" value="Metal_Hydrolase"/>
</dbReference>
<dbReference type="PANTHER" id="PTHR43135">
    <property type="entry name" value="ALPHA-D-RIBOSE 1-METHYLPHOSPHONATE 5-TRIPHOSPHATE DIPHOSPHATASE"/>
    <property type="match status" value="1"/>
</dbReference>
<gene>
    <name evidence="3" type="ORF">CRP01_40260</name>
</gene>
<keyword evidence="4" id="KW-1185">Reference proteome</keyword>
<dbReference type="Proteomes" id="UP000223913">
    <property type="component" value="Unassembled WGS sequence"/>
</dbReference>
<feature type="domain" description="Amidohydrolase-related" evidence="2">
    <location>
        <begin position="85"/>
        <end position="434"/>
    </location>
</feature>
<sequence>MQRSYRYPGPSHHFPLLLLLFCFAISVSLPAQTTILHCGRLLNTENDALLSEMSVVIEGNKISRIERGYIAGTGEATVIDLKAHTVLPGLTDMHVHIEGESSPTQYLERFTLDDADVALRATTYAKKTLMAGFTSVRDMGGSGVNVSLRDAINRGYVDGPRIYTAEKAIGTTGGHADPTNGRRKETIGDPGPKEGVINSPEDARKAVRQRYKNGADCIKITATGGVLSLAKDGQGPQFTMEELEAIVQTAKDYGFHTAAHAHGPEGMKRAVMAGITTIEHGTFMTDEIIGLMVEKGTYYVPTISAGMFVAEKAKQAGYFPPVIVPKALEVGPQIAETFARAYKGGVKIAFGTDSAVSPHGLNGKEFGYMVEAGMPAIEAIQSATLTPAEILGVSDQLGTIASGKLADIIAVPGNPLEDISVMTNVQFVMKDGRVYKQ</sequence>
<protein>
    <submittedName>
        <fullName evidence="3">Amidohydrolase</fullName>
    </submittedName>
</protein>
<keyword evidence="3" id="KW-0378">Hydrolase</keyword>
<dbReference type="InterPro" id="IPR051781">
    <property type="entry name" value="Metallo-dep_Hydrolase"/>
</dbReference>
<accession>A0A2D0MX14</accession>
<comment type="caution">
    <text evidence="3">The sequence shown here is derived from an EMBL/GenBank/DDBJ whole genome shotgun (WGS) entry which is preliminary data.</text>
</comment>
<dbReference type="GO" id="GO:0016810">
    <property type="term" value="F:hydrolase activity, acting on carbon-nitrogen (but not peptide) bonds"/>
    <property type="evidence" value="ECO:0007669"/>
    <property type="project" value="InterPro"/>
</dbReference>
<dbReference type="SUPFAM" id="SSF51556">
    <property type="entry name" value="Metallo-dependent hydrolases"/>
    <property type="match status" value="1"/>
</dbReference>
<reference evidence="3 4" key="1">
    <citation type="submission" date="2017-10" db="EMBL/GenBank/DDBJ databases">
        <title>The draft genome sequence of Lewinella nigricans NBRC 102662.</title>
        <authorList>
            <person name="Wang K."/>
        </authorList>
    </citation>
    <scope>NUCLEOTIDE SEQUENCE [LARGE SCALE GENOMIC DNA]</scope>
    <source>
        <strain evidence="3 4">NBRC 102662</strain>
    </source>
</reference>
<dbReference type="InterPro" id="IPR057744">
    <property type="entry name" value="OTAase-like"/>
</dbReference>
<dbReference type="RefSeq" id="WP_099155772.1">
    <property type="nucleotide sequence ID" value="NZ_PDUD01000073.1"/>
</dbReference>
<dbReference type="Pfam" id="PF01979">
    <property type="entry name" value="Amidohydro_1"/>
    <property type="match status" value="1"/>
</dbReference>
<dbReference type="Gene3D" id="2.30.40.10">
    <property type="entry name" value="Urease, subunit C, domain 1"/>
    <property type="match status" value="1"/>
</dbReference>
<proteinExistence type="predicted"/>
<evidence type="ECO:0000259" key="2">
    <source>
        <dbReference type="Pfam" id="PF01979"/>
    </source>
</evidence>
<dbReference type="SUPFAM" id="SSF51338">
    <property type="entry name" value="Composite domain of metallo-dependent hydrolases"/>
    <property type="match status" value="1"/>
</dbReference>
<evidence type="ECO:0000313" key="3">
    <source>
        <dbReference type="EMBL" id="PHN00822.1"/>
    </source>
</evidence>
<dbReference type="AlphaFoldDB" id="A0A2D0MX14"/>
<organism evidence="3 4">
    <name type="scientific">Flavilitoribacter nigricans (strain ATCC 23147 / DSM 23189 / NBRC 102662 / NCIMB 1420 / SS-2)</name>
    <name type="common">Lewinella nigricans</name>
    <dbReference type="NCBI Taxonomy" id="1122177"/>
    <lineage>
        <taxon>Bacteria</taxon>
        <taxon>Pseudomonadati</taxon>
        <taxon>Bacteroidota</taxon>
        <taxon>Saprospiria</taxon>
        <taxon>Saprospirales</taxon>
        <taxon>Lewinellaceae</taxon>
        <taxon>Flavilitoribacter</taxon>
    </lineage>
</organism>
<dbReference type="CDD" id="cd01299">
    <property type="entry name" value="Met_dep_hydrolase_A"/>
    <property type="match status" value="1"/>
</dbReference>
<dbReference type="EMBL" id="PDUD01000073">
    <property type="protein sequence ID" value="PHN00822.1"/>
    <property type="molecule type" value="Genomic_DNA"/>
</dbReference>
<feature type="region of interest" description="Disordered" evidence="1">
    <location>
        <begin position="170"/>
        <end position="198"/>
    </location>
</feature>